<dbReference type="InterPro" id="IPR047272">
    <property type="entry name" value="S49_SppA_C"/>
</dbReference>
<dbReference type="RefSeq" id="WP_093517846.1">
    <property type="nucleotide sequence ID" value="NZ_FOSK01000002.1"/>
</dbReference>
<dbReference type="InterPro" id="IPR002142">
    <property type="entry name" value="Peptidase_S49"/>
</dbReference>
<evidence type="ECO:0000256" key="1">
    <source>
        <dbReference type="ARBA" id="ARBA00008683"/>
    </source>
</evidence>
<proteinExistence type="inferred from homology"/>
<accession>A0A1I3WVU9</accession>
<dbReference type="Gene3D" id="6.20.330.10">
    <property type="match status" value="1"/>
</dbReference>
<evidence type="ECO:0000259" key="5">
    <source>
        <dbReference type="Pfam" id="PF01343"/>
    </source>
</evidence>
<dbReference type="PANTHER" id="PTHR42987">
    <property type="entry name" value="PEPTIDASE S49"/>
    <property type="match status" value="1"/>
</dbReference>
<evidence type="ECO:0000256" key="3">
    <source>
        <dbReference type="ARBA" id="ARBA00022801"/>
    </source>
</evidence>
<dbReference type="CDD" id="cd07023">
    <property type="entry name" value="S49_Sppa_N_C"/>
    <property type="match status" value="1"/>
</dbReference>
<keyword evidence="4" id="KW-0720">Serine protease</keyword>
<feature type="domain" description="Peptidase S49" evidence="5">
    <location>
        <begin position="87"/>
        <end position="229"/>
    </location>
</feature>
<sequence>MLNKLRSYLPGKLGKVRPIVPVVRLHGAIGAASPLKSGLNLSSVEDALEIAFSFKEAPAVALSINSPGGSPVQSHLIFKRIRQLADENNKQILVFVEDVAASGGYMIALAGDDIIVDPSSIVGSIGVVSAGFGFTELLEKTGVQRRVYASGDKKVTLDPFSPEVKEDIEHLKTLQHEIHEMFIDMVKSRRGDVLSDDKNLFSGLFWTGAKARDLGLVDGLGDLHSTIHERYGKETKVKFVGTKKRFLSRFIPGANLQGGLSEAAGTLPAATLATLEEKSLWAKFGL</sequence>
<dbReference type="Gene3D" id="3.90.226.10">
    <property type="entry name" value="2-enoyl-CoA Hydratase, Chain A, domain 1"/>
    <property type="match status" value="1"/>
</dbReference>
<comment type="similarity">
    <text evidence="1">Belongs to the peptidase S49 family.</text>
</comment>
<evidence type="ECO:0000256" key="4">
    <source>
        <dbReference type="ARBA" id="ARBA00022825"/>
    </source>
</evidence>
<dbReference type="SUPFAM" id="SSF52096">
    <property type="entry name" value="ClpP/crotonase"/>
    <property type="match status" value="1"/>
</dbReference>
<dbReference type="InterPro" id="IPR029045">
    <property type="entry name" value="ClpP/crotonase-like_dom_sf"/>
</dbReference>
<evidence type="ECO:0000313" key="7">
    <source>
        <dbReference type="Proteomes" id="UP000199598"/>
    </source>
</evidence>
<comment type="caution">
    <text evidence="6">The sequence shown here is derived from an EMBL/GenBank/DDBJ whole genome shotgun (WGS) entry which is preliminary data.</text>
</comment>
<organism evidence="6 7">
    <name type="scientific">Pseudovibrio ascidiaceicola</name>
    <dbReference type="NCBI Taxonomy" id="285279"/>
    <lineage>
        <taxon>Bacteria</taxon>
        <taxon>Pseudomonadati</taxon>
        <taxon>Pseudomonadota</taxon>
        <taxon>Alphaproteobacteria</taxon>
        <taxon>Hyphomicrobiales</taxon>
        <taxon>Stappiaceae</taxon>
        <taxon>Pseudovibrio</taxon>
    </lineage>
</organism>
<protein>
    <submittedName>
        <fullName evidence="6">Signal peptide peptidase SppA</fullName>
    </submittedName>
</protein>
<keyword evidence="2" id="KW-0645">Protease</keyword>
<gene>
    <name evidence="6" type="ORF">SAMN04488518_102210</name>
</gene>
<dbReference type="Proteomes" id="UP000199598">
    <property type="component" value="Unassembled WGS sequence"/>
</dbReference>
<dbReference type="PANTHER" id="PTHR42987:SF8">
    <property type="entry name" value="PROTEINASE"/>
    <property type="match status" value="1"/>
</dbReference>
<keyword evidence="7" id="KW-1185">Reference proteome</keyword>
<keyword evidence="3" id="KW-0378">Hydrolase</keyword>
<reference evidence="6 7" key="1">
    <citation type="submission" date="2016-10" db="EMBL/GenBank/DDBJ databases">
        <authorList>
            <person name="Varghese N."/>
            <person name="Submissions S."/>
        </authorList>
    </citation>
    <scope>NUCLEOTIDE SEQUENCE [LARGE SCALE GENOMIC DNA]</scope>
    <source>
        <strain evidence="6 7">DSM 16392</strain>
    </source>
</reference>
<dbReference type="Pfam" id="PF01343">
    <property type="entry name" value="Peptidase_S49"/>
    <property type="match status" value="1"/>
</dbReference>
<name>A0A1I3WVU9_9HYPH</name>
<evidence type="ECO:0000313" key="6">
    <source>
        <dbReference type="EMBL" id="SFK11423.1"/>
    </source>
</evidence>
<dbReference type="EMBL" id="FOSK01000002">
    <property type="protein sequence ID" value="SFK11423.1"/>
    <property type="molecule type" value="Genomic_DNA"/>
</dbReference>
<evidence type="ECO:0000256" key="2">
    <source>
        <dbReference type="ARBA" id="ARBA00022670"/>
    </source>
</evidence>